<dbReference type="InterPro" id="IPR004358">
    <property type="entry name" value="Sig_transdc_His_kin-like_C"/>
</dbReference>
<dbReference type="InterPro" id="IPR005467">
    <property type="entry name" value="His_kinase_dom"/>
</dbReference>
<dbReference type="PANTHER" id="PTHR45436">
    <property type="entry name" value="SENSOR HISTIDINE KINASE YKOH"/>
    <property type="match status" value="1"/>
</dbReference>
<evidence type="ECO:0000256" key="6">
    <source>
        <dbReference type="ARBA" id="ARBA00022692"/>
    </source>
</evidence>
<sequence>MSLPMARRISLRKRLLRWALVYLVVVTGAVVLGGEVVNEHAERQVWRSLMRSDLQHFVERRQADPGYNWIDDPAERLYFLNTDPDVPTKLAALKPGLHDDFSIDGVEHVVLVEDTPLGRLALALDLTRFEGVEGWVTLGTVGAAAVAIAVFGLLMAWGLGRAVRPLGAMADQIAGLRPDMGHARIQVAEDASEELQVIGAAFNDYLERNARFVERERAFIDSASHELRTPVAVIAGANELALEQPDLPVAARQPLLRVRRTARNVEQLIALLLALAKDPARLAGSADMVALDELLPAVVADHRHLTEGRDLEIVLAPLPACVIRAPVAMVQAAIGNLLRNAVENSDRGRIEVGLTADATVIIRDPGHGMSPEEISEVYGRLARGGGGRDGGGIGLDLIARLCEHLGWQLRIDSEPGRGTVARLRLAPAEGL</sequence>
<gene>
    <name evidence="12" type="ordered locus">DSC_00650</name>
</gene>
<name>G7USB4_PSEUP</name>
<evidence type="ECO:0000256" key="1">
    <source>
        <dbReference type="ARBA" id="ARBA00000085"/>
    </source>
</evidence>
<evidence type="ECO:0000256" key="2">
    <source>
        <dbReference type="ARBA" id="ARBA00004370"/>
    </source>
</evidence>
<keyword evidence="7 12" id="KW-0418">Kinase</keyword>
<accession>G7USB4</accession>
<dbReference type="SMART" id="SM00388">
    <property type="entry name" value="HisKA"/>
    <property type="match status" value="1"/>
</dbReference>
<evidence type="ECO:0000259" key="11">
    <source>
        <dbReference type="PROSITE" id="PS50109"/>
    </source>
</evidence>
<feature type="domain" description="Histidine kinase" evidence="11">
    <location>
        <begin position="222"/>
        <end position="429"/>
    </location>
</feature>
<keyword evidence="5" id="KW-0808">Transferase</keyword>
<reference evidence="12 13" key="1">
    <citation type="journal article" date="2012" name="J. Bacteriol.">
        <title>Complete Genome Sequence of the BTEX-Degrading Bacterium Pseudoxanthomonas spadix BD-a59.</title>
        <authorList>
            <person name="Lee S.H."/>
            <person name="Jin H.M."/>
            <person name="Lee H.J."/>
            <person name="Kim J.M."/>
            <person name="Jeon C.O."/>
        </authorList>
    </citation>
    <scope>NUCLEOTIDE SEQUENCE [LARGE SCALE GENOMIC DNA]</scope>
    <source>
        <strain evidence="12 13">BD-a59</strain>
    </source>
</reference>
<dbReference type="InterPro" id="IPR036097">
    <property type="entry name" value="HisK_dim/P_sf"/>
</dbReference>
<dbReference type="Proteomes" id="UP000005870">
    <property type="component" value="Chromosome"/>
</dbReference>
<dbReference type="PANTHER" id="PTHR45436:SF16">
    <property type="entry name" value="HISTIDINE KINASE"/>
    <property type="match status" value="1"/>
</dbReference>
<dbReference type="InterPro" id="IPR050428">
    <property type="entry name" value="TCS_sensor_his_kinase"/>
</dbReference>
<comment type="catalytic activity">
    <reaction evidence="1">
        <text>ATP + protein L-histidine = ADP + protein N-phospho-L-histidine.</text>
        <dbReference type="EC" id="2.7.13.3"/>
    </reaction>
</comment>
<keyword evidence="9 10" id="KW-0472">Membrane</keyword>
<dbReference type="InterPro" id="IPR036890">
    <property type="entry name" value="HATPase_C_sf"/>
</dbReference>
<evidence type="ECO:0000256" key="10">
    <source>
        <dbReference type="SAM" id="Phobius"/>
    </source>
</evidence>
<evidence type="ECO:0000313" key="12">
    <source>
        <dbReference type="EMBL" id="AER54783.1"/>
    </source>
</evidence>
<evidence type="ECO:0000256" key="7">
    <source>
        <dbReference type="ARBA" id="ARBA00022777"/>
    </source>
</evidence>
<keyword evidence="4" id="KW-0597">Phosphoprotein</keyword>
<protein>
    <recommendedName>
        <fullName evidence="3">histidine kinase</fullName>
        <ecNumber evidence="3">2.7.13.3</ecNumber>
    </recommendedName>
</protein>
<feature type="transmembrane region" description="Helical" evidence="10">
    <location>
        <begin position="135"/>
        <end position="159"/>
    </location>
</feature>
<comment type="subcellular location">
    <subcellularLocation>
        <location evidence="2">Membrane</location>
    </subcellularLocation>
</comment>
<dbReference type="Gene3D" id="3.30.565.10">
    <property type="entry name" value="Histidine kinase-like ATPase, C-terminal domain"/>
    <property type="match status" value="1"/>
</dbReference>
<dbReference type="SUPFAM" id="SSF55874">
    <property type="entry name" value="ATPase domain of HSP90 chaperone/DNA topoisomerase II/histidine kinase"/>
    <property type="match status" value="1"/>
</dbReference>
<evidence type="ECO:0000313" key="13">
    <source>
        <dbReference type="Proteomes" id="UP000005870"/>
    </source>
</evidence>
<dbReference type="Pfam" id="PF00512">
    <property type="entry name" value="HisKA"/>
    <property type="match status" value="1"/>
</dbReference>
<dbReference type="SUPFAM" id="SSF47384">
    <property type="entry name" value="Homodimeric domain of signal transducing histidine kinase"/>
    <property type="match status" value="1"/>
</dbReference>
<organism evidence="12 13">
    <name type="scientific">Pseudoxanthomonas spadix (strain BD-a59)</name>
    <dbReference type="NCBI Taxonomy" id="1045855"/>
    <lineage>
        <taxon>Bacteria</taxon>
        <taxon>Pseudomonadati</taxon>
        <taxon>Pseudomonadota</taxon>
        <taxon>Gammaproteobacteria</taxon>
        <taxon>Lysobacterales</taxon>
        <taxon>Lysobacteraceae</taxon>
        <taxon>Pseudoxanthomonas</taxon>
    </lineage>
</organism>
<dbReference type="GO" id="GO:0005886">
    <property type="term" value="C:plasma membrane"/>
    <property type="evidence" value="ECO:0007669"/>
    <property type="project" value="TreeGrafter"/>
</dbReference>
<dbReference type="KEGG" id="psd:DSC_00650"/>
<dbReference type="AlphaFoldDB" id="G7USB4"/>
<dbReference type="HOGENOM" id="CLU_000445_89_37_6"/>
<dbReference type="STRING" id="1045855.DSC_00650"/>
<dbReference type="CDD" id="cd00082">
    <property type="entry name" value="HisKA"/>
    <property type="match status" value="1"/>
</dbReference>
<dbReference type="Gene3D" id="1.10.287.130">
    <property type="match status" value="1"/>
</dbReference>
<evidence type="ECO:0000256" key="9">
    <source>
        <dbReference type="ARBA" id="ARBA00023136"/>
    </source>
</evidence>
<dbReference type="GO" id="GO:0000155">
    <property type="term" value="F:phosphorelay sensor kinase activity"/>
    <property type="evidence" value="ECO:0007669"/>
    <property type="project" value="InterPro"/>
</dbReference>
<keyword evidence="13" id="KW-1185">Reference proteome</keyword>
<dbReference type="PRINTS" id="PR00344">
    <property type="entry name" value="BCTRLSENSOR"/>
</dbReference>
<keyword evidence="8 10" id="KW-1133">Transmembrane helix</keyword>
<proteinExistence type="predicted"/>
<dbReference type="EMBL" id="CP003093">
    <property type="protein sequence ID" value="AER54783.1"/>
    <property type="molecule type" value="Genomic_DNA"/>
</dbReference>
<evidence type="ECO:0000256" key="4">
    <source>
        <dbReference type="ARBA" id="ARBA00022553"/>
    </source>
</evidence>
<dbReference type="SMART" id="SM00387">
    <property type="entry name" value="HATPase_c"/>
    <property type="match status" value="1"/>
</dbReference>
<dbReference type="InterPro" id="IPR003594">
    <property type="entry name" value="HATPase_dom"/>
</dbReference>
<evidence type="ECO:0000256" key="3">
    <source>
        <dbReference type="ARBA" id="ARBA00012438"/>
    </source>
</evidence>
<dbReference type="InterPro" id="IPR003661">
    <property type="entry name" value="HisK_dim/P_dom"/>
</dbReference>
<evidence type="ECO:0000256" key="8">
    <source>
        <dbReference type="ARBA" id="ARBA00022989"/>
    </source>
</evidence>
<dbReference type="EC" id="2.7.13.3" evidence="3"/>
<dbReference type="Pfam" id="PF02518">
    <property type="entry name" value="HATPase_c"/>
    <property type="match status" value="1"/>
</dbReference>
<keyword evidence="6 10" id="KW-0812">Transmembrane</keyword>
<dbReference type="eggNOG" id="COG0642">
    <property type="taxonomic scope" value="Bacteria"/>
</dbReference>
<dbReference type="PROSITE" id="PS50109">
    <property type="entry name" value="HIS_KIN"/>
    <property type="match status" value="1"/>
</dbReference>
<evidence type="ECO:0000256" key="5">
    <source>
        <dbReference type="ARBA" id="ARBA00022679"/>
    </source>
</evidence>